<protein>
    <recommendedName>
        <fullName evidence="1">Glycosyltransferase 2-like domain-containing protein</fullName>
    </recommendedName>
</protein>
<reference evidence="2" key="1">
    <citation type="submission" date="2018-06" db="EMBL/GenBank/DDBJ databases">
        <authorList>
            <person name="Zhirakovskaya E."/>
        </authorList>
    </citation>
    <scope>NUCLEOTIDE SEQUENCE</scope>
</reference>
<evidence type="ECO:0000313" key="2">
    <source>
        <dbReference type="EMBL" id="VAW61705.1"/>
    </source>
</evidence>
<dbReference type="CDD" id="cd00761">
    <property type="entry name" value="Glyco_tranf_GTA_type"/>
    <property type="match status" value="1"/>
</dbReference>
<dbReference type="PANTHER" id="PTHR43685:SF3">
    <property type="entry name" value="SLR2126 PROTEIN"/>
    <property type="match status" value="1"/>
</dbReference>
<evidence type="ECO:0000259" key="1">
    <source>
        <dbReference type="Pfam" id="PF00535"/>
    </source>
</evidence>
<dbReference type="AlphaFoldDB" id="A0A3B0X0A3"/>
<organism evidence="2">
    <name type="scientific">hydrothermal vent metagenome</name>
    <dbReference type="NCBI Taxonomy" id="652676"/>
    <lineage>
        <taxon>unclassified sequences</taxon>
        <taxon>metagenomes</taxon>
        <taxon>ecological metagenomes</taxon>
    </lineage>
</organism>
<accession>A0A3B0X0A3</accession>
<name>A0A3B0X0A3_9ZZZZ</name>
<dbReference type="SUPFAM" id="SSF53448">
    <property type="entry name" value="Nucleotide-diphospho-sugar transferases"/>
    <property type="match status" value="1"/>
</dbReference>
<gene>
    <name evidence="2" type="ORF">MNBD_GAMMA11-1612</name>
</gene>
<proteinExistence type="predicted"/>
<dbReference type="InterPro" id="IPR029044">
    <property type="entry name" value="Nucleotide-diphossugar_trans"/>
</dbReference>
<sequence length="273" mass="31947">MYSVIIPSYNRCSVLPHAIDSVLLQNYHPLEIIVIDDGSDDDTAQMLAQKYPEVRYLYQENRGPAAARNRGIQVARGNTIAFLDSDDIWLAGKIKREQQFFKLFNNADMLAGNATSFLSGKLRHADTFAQRQIQFHQQQPRYFDWTINIMLQGPVCCTSAMTFKKNTLDKLGNKPFDERLRLNEDWDLEFRVFSQSRVLLYPQIHCHRHIFDDGTRHFYSIPGKKKSAQEQLRNDIQQQQIIARYLNSSNWDNATRQRFFQQHQQLNPQHQPA</sequence>
<dbReference type="EMBL" id="UOFG01000153">
    <property type="protein sequence ID" value="VAW61705.1"/>
    <property type="molecule type" value="Genomic_DNA"/>
</dbReference>
<dbReference type="Pfam" id="PF00535">
    <property type="entry name" value="Glycos_transf_2"/>
    <property type="match status" value="1"/>
</dbReference>
<dbReference type="Gene3D" id="3.90.550.10">
    <property type="entry name" value="Spore Coat Polysaccharide Biosynthesis Protein SpsA, Chain A"/>
    <property type="match status" value="1"/>
</dbReference>
<dbReference type="InterPro" id="IPR050834">
    <property type="entry name" value="Glycosyltransf_2"/>
</dbReference>
<dbReference type="PANTHER" id="PTHR43685">
    <property type="entry name" value="GLYCOSYLTRANSFERASE"/>
    <property type="match status" value="1"/>
</dbReference>
<feature type="domain" description="Glycosyltransferase 2-like" evidence="1">
    <location>
        <begin position="3"/>
        <end position="151"/>
    </location>
</feature>
<dbReference type="InterPro" id="IPR001173">
    <property type="entry name" value="Glyco_trans_2-like"/>
</dbReference>